<dbReference type="InterPro" id="IPR003313">
    <property type="entry name" value="AraC-bd"/>
</dbReference>
<dbReference type="PANTHER" id="PTHR43280:SF34">
    <property type="entry name" value="ARAC-FAMILY TRANSCRIPTIONAL REGULATOR"/>
    <property type="match status" value="1"/>
</dbReference>
<name>A0AAW6BBL7_LACAM</name>
<dbReference type="GO" id="GO:0003700">
    <property type="term" value="F:DNA-binding transcription factor activity"/>
    <property type="evidence" value="ECO:0007669"/>
    <property type="project" value="InterPro"/>
</dbReference>
<dbReference type="PANTHER" id="PTHR43280">
    <property type="entry name" value="ARAC-FAMILY TRANSCRIPTIONAL REGULATOR"/>
    <property type="match status" value="1"/>
</dbReference>
<comment type="caution">
    <text evidence="5">The sequence shown here is derived from an EMBL/GenBank/DDBJ whole genome shotgun (WGS) entry which is preliminary data.</text>
</comment>
<proteinExistence type="predicted"/>
<dbReference type="EMBL" id="JAOTHD010000030">
    <property type="protein sequence ID" value="MDB6247383.1"/>
    <property type="molecule type" value="Genomic_DNA"/>
</dbReference>
<evidence type="ECO:0000256" key="1">
    <source>
        <dbReference type="ARBA" id="ARBA00023015"/>
    </source>
</evidence>
<evidence type="ECO:0000259" key="4">
    <source>
        <dbReference type="PROSITE" id="PS01124"/>
    </source>
</evidence>
<dbReference type="RefSeq" id="WP_260211886.1">
    <property type="nucleotide sequence ID" value="NZ_JAOTHC010000029.1"/>
</dbReference>
<dbReference type="PROSITE" id="PS01124">
    <property type="entry name" value="HTH_ARAC_FAMILY_2"/>
    <property type="match status" value="1"/>
</dbReference>
<dbReference type="Gene3D" id="1.10.10.60">
    <property type="entry name" value="Homeodomain-like"/>
    <property type="match status" value="2"/>
</dbReference>
<feature type="domain" description="HTH araC/xylS-type" evidence="4">
    <location>
        <begin position="178"/>
        <end position="276"/>
    </location>
</feature>
<reference evidence="5" key="1">
    <citation type="journal article" date="2022" name="Microorganisms">
        <title>Antibiotic Susceptibility, Resistance Gene Determinants and Corresponding Genomic Regions in Lactobacillus amylovorus Isolates Derived from Wild Boars and Domestic Pigs.</title>
        <authorList>
            <person name="Moravkova M."/>
            <person name="Kostovova I."/>
            <person name="Kavanova K."/>
            <person name="Pechar R."/>
            <person name="Stanek S."/>
            <person name="Brychta A."/>
            <person name="Zeman M."/>
            <person name="Kubasova T."/>
        </authorList>
    </citation>
    <scope>NUCLEOTIDE SEQUENCE</scope>
    <source>
        <strain evidence="5">M597B</strain>
    </source>
</reference>
<dbReference type="InterPro" id="IPR037923">
    <property type="entry name" value="HTH-like"/>
</dbReference>
<protein>
    <submittedName>
        <fullName evidence="5">AraC family transcriptional regulator</fullName>
    </submittedName>
</protein>
<dbReference type="Proteomes" id="UP001141961">
    <property type="component" value="Unassembled WGS sequence"/>
</dbReference>
<dbReference type="AlphaFoldDB" id="A0AAW6BBL7"/>
<dbReference type="Gene3D" id="2.60.120.10">
    <property type="entry name" value="Jelly Rolls"/>
    <property type="match status" value="1"/>
</dbReference>
<evidence type="ECO:0000313" key="5">
    <source>
        <dbReference type="EMBL" id="MDB6247383.1"/>
    </source>
</evidence>
<dbReference type="InterPro" id="IPR014710">
    <property type="entry name" value="RmlC-like_jellyroll"/>
</dbReference>
<organism evidence="5 6">
    <name type="scientific">Lactobacillus amylovorus</name>
    <dbReference type="NCBI Taxonomy" id="1604"/>
    <lineage>
        <taxon>Bacteria</taxon>
        <taxon>Bacillati</taxon>
        <taxon>Bacillota</taxon>
        <taxon>Bacilli</taxon>
        <taxon>Lactobacillales</taxon>
        <taxon>Lactobacillaceae</taxon>
        <taxon>Lactobacillus</taxon>
    </lineage>
</organism>
<dbReference type="Pfam" id="PF02311">
    <property type="entry name" value="AraC_binding"/>
    <property type="match status" value="1"/>
</dbReference>
<accession>A0AAW6BBL7</accession>
<keyword evidence="1" id="KW-0805">Transcription regulation</keyword>
<dbReference type="SMART" id="SM00342">
    <property type="entry name" value="HTH_ARAC"/>
    <property type="match status" value="1"/>
</dbReference>
<sequence>MTDITHELIENDKAIPFKIFDFHARDLSRIIPPHWHQNTEILFCKHGSLRVKIKNNTYDLHSNDFIIINPNEIHSTQSLSKNWVLCLQLPYSFLQRATLDRFTHNFIFNANSTKRKQPQDDKLRENFCELLTSISDKRNLSQNLFLLGKIYELLSLLVENYSMDLNDEYQLINTKFISKLLNIINKNYQNKLSLPDVAKKFSYSEAYTSRLIKDNLGEDFTSLLISIRLDKSITLMKYSDKTLEEIAAETGFTTYRNLYNAFKHVYQISPKEFIKRGL</sequence>
<dbReference type="SUPFAM" id="SSF51215">
    <property type="entry name" value="Regulatory protein AraC"/>
    <property type="match status" value="1"/>
</dbReference>
<dbReference type="SUPFAM" id="SSF46689">
    <property type="entry name" value="Homeodomain-like"/>
    <property type="match status" value="1"/>
</dbReference>
<evidence type="ECO:0000256" key="3">
    <source>
        <dbReference type="ARBA" id="ARBA00023163"/>
    </source>
</evidence>
<keyword evidence="2" id="KW-0238">DNA-binding</keyword>
<dbReference type="GO" id="GO:0043565">
    <property type="term" value="F:sequence-specific DNA binding"/>
    <property type="evidence" value="ECO:0007669"/>
    <property type="project" value="InterPro"/>
</dbReference>
<keyword evidence="3" id="KW-0804">Transcription</keyword>
<evidence type="ECO:0000313" key="6">
    <source>
        <dbReference type="Proteomes" id="UP001141961"/>
    </source>
</evidence>
<reference evidence="5" key="2">
    <citation type="submission" date="2022-10" db="EMBL/GenBank/DDBJ databases">
        <authorList>
            <person name="Kostovova I."/>
            <person name="Moravkova M."/>
            <person name="Pechar R."/>
        </authorList>
    </citation>
    <scope>NUCLEOTIDE SEQUENCE</scope>
    <source>
        <strain evidence="5">M597B</strain>
    </source>
</reference>
<dbReference type="InterPro" id="IPR018060">
    <property type="entry name" value="HTH_AraC"/>
</dbReference>
<dbReference type="InterPro" id="IPR018062">
    <property type="entry name" value="HTH_AraC-typ_CS"/>
</dbReference>
<dbReference type="InterPro" id="IPR009057">
    <property type="entry name" value="Homeodomain-like_sf"/>
</dbReference>
<gene>
    <name evidence="5" type="ORF">ODV14_08695</name>
</gene>
<dbReference type="Pfam" id="PF12833">
    <property type="entry name" value="HTH_18"/>
    <property type="match status" value="1"/>
</dbReference>
<evidence type="ECO:0000256" key="2">
    <source>
        <dbReference type="ARBA" id="ARBA00023125"/>
    </source>
</evidence>
<dbReference type="PROSITE" id="PS00041">
    <property type="entry name" value="HTH_ARAC_FAMILY_1"/>
    <property type="match status" value="1"/>
</dbReference>